<organism evidence="1 2">
    <name type="scientific">Candolleomyces eurysporus</name>
    <dbReference type="NCBI Taxonomy" id="2828524"/>
    <lineage>
        <taxon>Eukaryota</taxon>
        <taxon>Fungi</taxon>
        <taxon>Dikarya</taxon>
        <taxon>Basidiomycota</taxon>
        <taxon>Agaricomycotina</taxon>
        <taxon>Agaricomycetes</taxon>
        <taxon>Agaricomycetidae</taxon>
        <taxon>Agaricales</taxon>
        <taxon>Agaricineae</taxon>
        <taxon>Psathyrellaceae</taxon>
        <taxon>Candolleomyces</taxon>
    </lineage>
</organism>
<dbReference type="EMBL" id="JANBPK010000900">
    <property type="protein sequence ID" value="KAJ2929083.1"/>
    <property type="molecule type" value="Genomic_DNA"/>
</dbReference>
<feature type="non-terminal residue" evidence="1">
    <location>
        <position position="271"/>
    </location>
</feature>
<keyword evidence="2" id="KW-1185">Reference proteome</keyword>
<evidence type="ECO:0000313" key="1">
    <source>
        <dbReference type="EMBL" id="KAJ2929083.1"/>
    </source>
</evidence>
<gene>
    <name evidence="1" type="ORF">H1R20_g8010</name>
</gene>
<protein>
    <submittedName>
        <fullName evidence="1">Uncharacterized protein</fullName>
    </submittedName>
</protein>
<dbReference type="AlphaFoldDB" id="A0A9W8JA10"/>
<dbReference type="Proteomes" id="UP001140091">
    <property type="component" value="Unassembled WGS sequence"/>
</dbReference>
<dbReference type="OrthoDB" id="10270824at2759"/>
<comment type="caution">
    <text evidence="1">The sequence shown here is derived from an EMBL/GenBank/DDBJ whole genome shotgun (WGS) entry which is preliminary data.</text>
</comment>
<evidence type="ECO:0000313" key="2">
    <source>
        <dbReference type="Proteomes" id="UP001140091"/>
    </source>
</evidence>
<name>A0A9W8JA10_9AGAR</name>
<sequence length="271" mass="30532">MPPELEYLKDDFDSAPAVSFTDIPGGTFVLQQYLQRDSEPGTQSSRELTVVRTGTHTFLWGDMTHWTEFVAMGGIYSTHFSVERLYHKLPTSNILELANGRTEAVLSGDLKRKAADSVSDTNTDASRLTKKPRYPNDGCSAGGSFQTEASFAPYQVEPRVTIGQGIEQPGTMPFMPLMSLVSEAPVQHRFSGGVESITWCLGWYVTEGQVPWRQGHLDQVGRKKSVWIYQVDPDVLPQHYRCSSEHLWNPLAEICEQWRYIQTKVLKLETV</sequence>
<reference evidence="1" key="1">
    <citation type="submission" date="2022-06" db="EMBL/GenBank/DDBJ databases">
        <title>Genome Sequence of Candolleomyces eurysporus.</title>
        <authorList>
            <person name="Buettner E."/>
        </authorList>
    </citation>
    <scope>NUCLEOTIDE SEQUENCE</scope>
    <source>
        <strain evidence="1">VTCC 930004</strain>
    </source>
</reference>
<proteinExistence type="predicted"/>
<accession>A0A9W8JA10</accession>